<proteinExistence type="predicted"/>
<dbReference type="Pfam" id="PF08241">
    <property type="entry name" value="Methyltransf_11"/>
    <property type="match status" value="1"/>
</dbReference>
<evidence type="ECO:0000313" key="3">
    <source>
        <dbReference type="Proteomes" id="UP000653797"/>
    </source>
</evidence>
<sequence length="264" mass="30229">MIQTLKSIKRAVKGTYIQASQVYYNVAGNAVECNICHYKADHLVSDAWHRHSYCPNCGSTVRHRLLMATFSLLESFRFEKLIQNKSVLHFAPEKHLEKIMRNQAGTYKTADFLADGYSYNHIDYNIDISAMNAIADASFDCVIACDVLEHVPNHLRAIDEIYRVLKPGGYCVLTIPQKDNLEHTIEDLSITSPQERERTFGQVDHLRIYGDDFVDMLTNSGFSVTAVDEHFFDKEVAERYVLFPPVLSKHPLATNYRKVFFGQK</sequence>
<feature type="domain" description="Methyltransferase type 11" evidence="1">
    <location>
        <begin position="127"/>
        <end position="173"/>
    </location>
</feature>
<dbReference type="GO" id="GO:0032259">
    <property type="term" value="P:methylation"/>
    <property type="evidence" value="ECO:0007669"/>
    <property type="project" value="UniProtKB-KW"/>
</dbReference>
<accession>A0A927AZ25</accession>
<dbReference type="GO" id="GO:0008757">
    <property type="term" value="F:S-adenosylmethionine-dependent methyltransferase activity"/>
    <property type="evidence" value="ECO:0007669"/>
    <property type="project" value="InterPro"/>
</dbReference>
<dbReference type="InterPro" id="IPR029063">
    <property type="entry name" value="SAM-dependent_MTases_sf"/>
</dbReference>
<dbReference type="AlphaFoldDB" id="A0A927AZ25"/>
<evidence type="ECO:0000259" key="1">
    <source>
        <dbReference type="Pfam" id="PF08241"/>
    </source>
</evidence>
<evidence type="ECO:0000313" key="2">
    <source>
        <dbReference type="EMBL" id="MBD2752292.1"/>
    </source>
</evidence>
<reference evidence="2" key="1">
    <citation type="submission" date="2020-09" db="EMBL/GenBank/DDBJ databases">
        <authorList>
            <person name="Kim M.K."/>
        </authorList>
    </citation>
    <scope>NUCLEOTIDE SEQUENCE</scope>
    <source>
        <strain evidence="2">BT704</strain>
    </source>
</reference>
<dbReference type="RefSeq" id="WP_191037942.1">
    <property type="nucleotide sequence ID" value="NZ_JACXAA010000002.1"/>
</dbReference>
<protein>
    <submittedName>
        <fullName evidence="2">Methyltransferase domain-containing protein</fullName>
    </submittedName>
</protein>
<dbReference type="SUPFAM" id="SSF53335">
    <property type="entry name" value="S-adenosyl-L-methionine-dependent methyltransferases"/>
    <property type="match status" value="1"/>
</dbReference>
<keyword evidence="3" id="KW-1185">Reference proteome</keyword>
<comment type="caution">
    <text evidence="2">The sequence shown here is derived from an EMBL/GenBank/DDBJ whole genome shotgun (WGS) entry which is preliminary data.</text>
</comment>
<gene>
    <name evidence="2" type="ORF">IC230_05270</name>
</gene>
<name>A0A927AZ25_9BACT</name>
<keyword evidence="2" id="KW-0808">Transferase</keyword>
<dbReference type="PANTHER" id="PTHR43861">
    <property type="entry name" value="TRANS-ACONITATE 2-METHYLTRANSFERASE-RELATED"/>
    <property type="match status" value="1"/>
</dbReference>
<dbReference type="InterPro" id="IPR013216">
    <property type="entry name" value="Methyltransf_11"/>
</dbReference>
<dbReference type="Proteomes" id="UP000653797">
    <property type="component" value="Unassembled WGS sequence"/>
</dbReference>
<dbReference type="EMBL" id="JACXAA010000002">
    <property type="protein sequence ID" value="MBD2752292.1"/>
    <property type="molecule type" value="Genomic_DNA"/>
</dbReference>
<keyword evidence="2" id="KW-0489">Methyltransferase</keyword>
<organism evidence="2 3">
    <name type="scientific">Spirosoma validum</name>
    <dbReference type="NCBI Taxonomy" id="2771355"/>
    <lineage>
        <taxon>Bacteria</taxon>
        <taxon>Pseudomonadati</taxon>
        <taxon>Bacteroidota</taxon>
        <taxon>Cytophagia</taxon>
        <taxon>Cytophagales</taxon>
        <taxon>Cytophagaceae</taxon>
        <taxon>Spirosoma</taxon>
    </lineage>
</organism>
<dbReference type="Gene3D" id="3.40.50.150">
    <property type="entry name" value="Vaccinia Virus protein VP39"/>
    <property type="match status" value="1"/>
</dbReference>
<dbReference type="CDD" id="cd02440">
    <property type="entry name" value="AdoMet_MTases"/>
    <property type="match status" value="1"/>
</dbReference>